<feature type="signal peptide" evidence="7">
    <location>
        <begin position="1"/>
        <end position="20"/>
    </location>
</feature>
<dbReference type="Proteomes" id="UP001162131">
    <property type="component" value="Unassembled WGS sequence"/>
</dbReference>
<reference evidence="8" key="1">
    <citation type="submission" date="2021-09" db="EMBL/GenBank/DDBJ databases">
        <authorList>
            <consortium name="AG Swart"/>
            <person name="Singh M."/>
            <person name="Singh A."/>
            <person name="Seah K."/>
            <person name="Emmerich C."/>
        </authorList>
    </citation>
    <scope>NUCLEOTIDE SEQUENCE</scope>
    <source>
        <strain evidence="8">ATCC30299</strain>
    </source>
</reference>
<feature type="transmembrane region" description="Helical" evidence="7">
    <location>
        <begin position="379"/>
        <end position="399"/>
    </location>
</feature>
<dbReference type="InterPro" id="IPR004240">
    <property type="entry name" value="EMP70"/>
</dbReference>
<dbReference type="EMBL" id="CAJZBQ010000040">
    <property type="protein sequence ID" value="CAG9326184.1"/>
    <property type="molecule type" value="Genomic_DNA"/>
</dbReference>
<keyword evidence="3 7" id="KW-0812">Transmembrane</keyword>
<dbReference type="GO" id="GO:0072657">
    <property type="term" value="P:protein localization to membrane"/>
    <property type="evidence" value="ECO:0007669"/>
    <property type="project" value="TreeGrafter"/>
</dbReference>
<evidence type="ECO:0000256" key="5">
    <source>
        <dbReference type="ARBA" id="ARBA00022989"/>
    </source>
</evidence>
<evidence type="ECO:0000256" key="4">
    <source>
        <dbReference type="ARBA" id="ARBA00022729"/>
    </source>
</evidence>
<feature type="transmembrane region" description="Helical" evidence="7">
    <location>
        <begin position="495"/>
        <end position="521"/>
    </location>
</feature>
<name>A0AAU9JH14_9CILI</name>
<sequence>MWILFLILHVHSYFLPGVAPKSYEQGHKLNLYVNKLDSSKTQLPFDYYYLHYCKPHHVSAQSENIGQTLTGDTIETSPYQISMGQVKRCEVLCTQTNRRSHIRTFKWMIDNEYKASWLLDNLPAGFRQTTNSNDQRTKTKISYYQDGFPIGFRDGRDFFINNHHHIVIKIHPNSKDEDKWKIVGFLVEPLSLLNTPEKLGCNTPEFLSHEFGEAKWNETIMTPDERLSGSFPTRISTLPAQNLDLPGSNITYTYSVIFEESDVKWADRWDYYLYMTGESGEVHWLSIVNSFAMVLFLTGMVAHIFRRIIKKDISTYNEKDDIDPEGESGWKQVKGDIFRPPVYGSIFSIIIGSGVQVIGMAILTLLFACIGFLTPANRGALVTAMLILYVFMGAGAGYTSSRLYKFFGGDFWKRNAFGTAFFFPGICFLVFFIVNLFILGEESSGAVPFTSLLELLILWFGISVPLVFLGSAIGFRKNRIDHPCKINKIPKPIEIIPGSFKINAICVMAGSLPFGCMFIELSYVMKSLWHHTLFYYLFGFLFLCFVVLVITSAEVSILMTYIILCREDYRWWWASFGVAGSSGIYLFLYSFIYFMTDLTFNRFSSVIIYFGYMFLTSVAYALITGTIGFFATFIFIRNIYSNIKVS</sequence>
<dbReference type="PANTHER" id="PTHR10766:SF111">
    <property type="entry name" value="TRANSMEMBRANE 9 SUPERFAMILY MEMBER 2"/>
    <property type="match status" value="1"/>
</dbReference>
<evidence type="ECO:0000313" key="9">
    <source>
        <dbReference type="Proteomes" id="UP001162131"/>
    </source>
</evidence>
<comment type="caution">
    <text evidence="8">The sequence shown here is derived from an EMBL/GenBank/DDBJ whole genome shotgun (WGS) entry which is preliminary data.</text>
</comment>
<keyword evidence="5 7" id="KW-1133">Transmembrane helix</keyword>
<feature type="transmembrane region" description="Helical" evidence="7">
    <location>
        <begin position="606"/>
        <end position="636"/>
    </location>
</feature>
<comment type="subcellular location">
    <subcellularLocation>
        <location evidence="1">Membrane</location>
        <topology evidence="1">Multi-pass membrane protein</topology>
    </subcellularLocation>
</comment>
<feature type="transmembrane region" description="Helical" evidence="7">
    <location>
        <begin position="284"/>
        <end position="305"/>
    </location>
</feature>
<evidence type="ECO:0000256" key="2">
    <source>
        <dbReference type="ARBA" id="ARBA00005227"/>
    </source>
</evidence>
<keyword evidence="6 7" id="KW-0472">Membrane</keyword>
<protein>
    <recommendedName>
        <fullName evidence="7">Transmembrane 9 superfamily member</fullName>
    </recommendedName>
</protein>
<feature type="transmembrane region" description="Helical" evidence="7">
    <location>
        <begin position="533"/>
        <end position="564"/>
    </location>
</feature>
<dbReference type="GO" id="GO:0016020">
    <property type="term" value="C:membrane"/>
    <property type="evidence" value="ECO:0007669"/>
    <property type="project" value="UniProtKB-SubCell"/>
</dbReference>
<dbReference type="Pfam" id="PF02990">
    <property type="entry name" value="EMP70"/>
    <property type="match status" value="1"/>
</dbReference>
<feature type="chain" id="PRO_5043085987" description="Transmembrane 9 superfamily member" evidence="7">
    <location>
        <begin position="21"/>
        <end position="646"/>
    </location>
</feature>
<feature type="transmembrane region" description="Helical" evidence="7">
    <location>
        <begin position="346"/>
        <end position="373"/>
    </location>
</feature>
<proteinExistence type="inferred from homology"/>
<evidence type="ECO:0000256" key="3">
    <source>
        <dbReference type="ARBA" id="ARBA00022692"/>
    </source>
</evidence>
<gene>
    <name evidence="8" type="ORF">BSTOLATCC_MIC40616</name>
</gene>
<feature type="transmembrane region" description="Helical" evidence="7">
    <location>
        <begin position="571"/>
        <end position="594"/>
    </location>
</feature>
<evidence type="ECO:0000313" key="8">
    <source>
        <dbReference type="EMBL" id="CAG9326184.1"/>
    </source>
</evidence>
<feature type="transmembrane region" description="Helical" evidence="7">
    <location>
        <begin position="452"/>
        <end position="475"/>
    </location>
</feature>
<accession>A0AAU9JH14</accession>
<dbReference type="GO" id="GO:0005737">
    <property type="term" value="C:cytoplasm"/>
    <property type="evidence" value="ECO:0007669"/>
    <property type="project" value="UniProtKB-ARBA"/>
</dbReference>
<organism evidence="8 9">
    <name type="scientific">Blepharisma stoltei</name>
    <dbReference type="NCBI Taxonomy" id="1481888"/>
    <lineage>
        <taxon>Eukaryota</taxon>
        <taxon>Sar</taxon>
        <taxon>Alveolata</taxon>
        <taxon>Ciliophora</taxon>
        <taxon>Postciliodesmatophora</taxon>
        <taxon>Heterotrichea</taxon>
        <taxon>Heterotrichida</taxon>
        <taxon>Blepharismidae</taxon>
        <taxon>Blepharisma</taxon>
    </lineage>
</organism>
<feature type="transmembrane region" description="Helical" evidence="7">
    <location>
        <begin position="420"/>
        <end position="440"/>
    </location>
</feature>
<evidence type="ECO:0000256" key="6">
    <source>
        <dbReference type="ARBA" id="ARBA00023136"/>
    </source>
</evidence>
<dbReference type="AlphaFoldDB" id="A0AAU9JH14"/>
<dbReference type="PANTHER" id="PTHR10766">
    <property type="entry name" value="TRANSMEMBRANE 9 SUPERFAMILY PROTEIN"/>
    <property type="match status" value="1"/>
</dbReference>
<evidence type="ECO:0000256" key="7">
    <source>
        <dbReference type="RuleBase" id="RU363079"/>
    </source>
</evidence>
<comment type="similarity">
    <text evidence="2 7">Belongs to the nonaspanin (TM9SF) (TC 9.A.2) family.</text>
</comment>
<keyword evidence="9" id="KW-1185">Reference proteome</keyword>
<evidence type="ECO:0000256" key="1">
    <source>
        <dbReference type="ARBA" id="ARBA00004141"/>
    </source>
</evidence>
<keyword evidence="4 7" id="KW-0732">Signal</keyword>